<sequence length="52" mass="6090">MIRQQHLPLSGYASLTYPEISYLQKQLLINCTVFIGIHSLWKRVVMEGRYHG</sequence>
<dbReference type="Proteomes" id="UP000018534">
    <property type="component" value="Unassembled WGS sequence"/>
</dbReference>
<evidence type="ECO:0000313" key="1">
    <source>
        <dbReference type="EMBL" id="ETA86484.1"/>
    </source>
</evidence>
<dbReference type="AlphaFoldDB" id="V7IME5"/>
<proteinExistence type="predicted"/>
<name>V7IME5_SALET</name>
<protein>
    <submittedName>
        <fullName evidence="1">Uncharacterized protein</fullName>
    </submittedName>
</protein>
<dbReference type="HOGENOM" id="CLU_3084537_0_0_6"/>
<reference evidence="1 2" key="1">
    <citation type="journal article" date="2014" name="Genome Announc.">
        <title>Whole-Genome Sequencing of Salmonella enterica subsp. enterica Serovar Cubana Strains Isolated from Agricultural Sources.</title>
        <authorList>
            <person name="Benahmed F.H."/>
            <person name="Gopinath G.R."/>
            <person name="Wang H."/>
            <person name="Jean-Gilles Beaubrun J."/>
            <person name="Grim C."/>
            <person name="Cheng C.M."/>
            <person name="McClelland M."/>
            <person name="Ayers S."/>
            <person name="Abbott J."/>
            <person name="Desai P."/>
            <person name="Frye J.G."/>
            <person name="Weinstock G."/>
            <person name="Hammack T.S."/>
            <person name="Hanes D.E."/>
            <person name="Rasmussen M.A."/>
            <person name="Davidson M.K."/>
        </authorList>
    </citation>
    <scope>NUCLEOTIDE SEQUENCE [LARGE SCALE GENOMIC DNA]</scope>
    <source>
        <strain evidence="1">76814</strain>
    </source>
</reference>
<evidence type="ECO:0000313" key="2">
    <source>
        <dbReference type="Proteomes" id="UP000018534"/>
    </source>
</evidence>
<organism evidence="1 2">
    <name type="scientific">Salmonella enterica subsp. enterica serovar Cubana str. 76814</name>
    <dbReference type="NCBI Taxonomy" id="1192560"/>
    <lineage>
        <taxon>Bacteria</taxon>
        <taxon>Pseudomonadati</taxon>
        <taxon>Pseudomonadota</taxon>
        <taxon>Gammaproteobacteria</taxon>
        <taxon>Enterobacterales</taxon>
        <taxon>Enterobacteriaceae</taxon>
        <taxon>Salmonella</taxon>
    </lineage>
</organism>
<dbReference type="EMBL" id="AZGR01000073">
    <property type="protein sequence ID" value="ETA86484.1"/>
    <property type="molecule type" value="Genomic_DNA"/>
</dbReference>
<gene>
    <name evidence="1" type="ORF">A628_03496</name>
</gene>
<comment type="caution">
    <text evidence="1">The sequence shown here is derived from an EMBL/GenBank/DDBJ whole genome shotgun (WGS) entry which is preliminary data.</text>
</comment>
<accession>V7IME5</accession>